<dbReference type="EMBL" id="FN648432">
    <property type="protein sequence ID" value="CBN79464.1"/>
    <property type="molecule type" value="Genomic_DNA"/>
</dbReference>
<dbReference type="STRING" id="2880.D8LJD1"/>
<evidence type="ECO:0000313" key="9">
    <source>
        <dbReference type="EMBL" id="CBN79464.1"/>
    </source>
</evidence>
<evidence type="ECO:0000259" key="8">
    <source>
        <dbReference type="PROSITE" id="PS50011"/>
    </source>
</evidence>
<name>D8LJD1_ECTSI</name>
<dbReference type="InterPro" id="IPR000719">
    <property type="entry name" value="Prot_kinase_dom"/>
</dbReference>
<dbReference type="PROSITE" id="PS50011">
    <property type="entry name" value="PROTEIN_KINASE_DOM"/>
    <property type="match status" value="1"/>
</dbReference>
<keyword evidence="4 9" id="KW-0418">Kinase</keyword>
<evidence type="ECO:0000256" key="1">
    <source>
        <dbReference type="ARBA" id="ARBA00022527"/>
    </source>
</evidence>
<dbReference type="InterPro" id="IPR051681">
    <property type="entry name" value="Ser/Thr_Kinases-Pseudokinases"/>
</dbReference>
<evidence type="ECO:0000256" key="2">
    <source>
        <dbReference type="ARBA" id="ARBA00022679"/>
    </source>
</evidence>
<dbReference type="PRINTS" id="PR00109">
    <property type="entry name" value="TYRKINASE"/>
</dbReference>
<evidence type="ECO:0000256" key="5">
    <source>
        <dbReference type="ARBA" id="ARBA00022840"/>
    </source>
</evidence>
<dbReference type="AlphaFoldDB" id="D8LJD1"/>
<evidence type="ECO:0000313" key="10">
    <source>
        <dbReference type="Proteomes" id="UP000002630"/>
    </source>
</evidence>
<dbReference type="OrthoDB" id="205447at2759"/>
<dbReference type="PROSITE" id="PS00107">
    <property type="entry name" value="PROTEIN_KINASE_ATP"/>
    <property type="match status" value="1"/>
</dbReference>
<dbReference type="GO" id="GO:0004674">
    <property type="term" value="F:protein serine/threonine kinase activity"/>
    <property type="evidence" value="ECO:0007669"/>
    <property type="project" value="UniProtKB-KW"/>
</dbReference>
<dbReference type="EMBL" id="FN649737">
    <property type="protein sequence ID" value="CBN79464.1"/>
    <property type="molecule type" value="Genomic_DNA"/>
</dbReference>
<dbReference type="InterPro" id="IPR008271">
    <property type="entry name" value="Ser/Thr_kinase_AS"/>
</dbReference>
<dbReference type="PROSITE" id="PS00108">
    <property type="entry name" value="PROTEIN_KINASE_ST"/>
    <property type="match status" value="1"/>
</dbReference>
<keyword evidence="1 7" id="KW-0723">Serine/threonine-protein kinase</keyword>
<keyword evidence="2" id="KW-0808">Transferase</keyword>
<proteinExistence type="inferred from homology"/>
<comment type="similarity">
    <text evidence="7">Belongs to the protein kinase superfamily.</text>
</comment>
<reference evidence="9 10" key="1">
    <citation type="journal article" date="2010" name="Nature">
        <title>The Ectocarpus genome and the independent evolution of multicellularity in brown algae.</title>
        <authorList>
            <person name="Cock J.M."/>
            <person name="Sterck L."/>
            <person name="Rouze P."/>
            <person name="Scornet D."/>
            <person name="Allen A.E."/>
            <person name="Amoutzias G."/>
            <person name="Anthouard V."/>
            <person name="Artiguenave F."/>
            <person name="Aury J.M."/>
            <person name="Badger J.H."/>
            <person name="Beszteri B."/>
            <person name="Billiau K."/>
            <person name="Bonnet E."/>
            <person name="Bothwell J.H."/>
            <person name="Bowler C."/>
            <person name="Boyen C."/>
            <person name="Brownlee C."/>
            <person name="Carrano C.J."/>
            <person name="Charrier B."/>
            <person name="Cho G.Y."/>
            <person name="Coelho S.M."/>
            <person name="Collen J."/>
            <person name="Corre E."/>
            <person name="Da Silva C."/>
            <person name="Delage L."/>
            <person name="Delaroque N."/>
            <person name="Dittami S.M."/>
            <person name="Doulbeau S."/>
            <person name="Elias M."/>
            <person name="Farnham G."/>
            <person name="Gachon C.M."/>
            <person name="Gschloessl B."/>
            <person name="Heesch S."/>
            <person name="Jabbari K."/>
            <person name="Jubin C."/>
            <person name="Kawai H."/>
            <person name="Kimura K."/>
            <person name="Kloareg B."/>
            <person name="Kupper F.C."/>
            <person name="Lang D."/>
            <person name="Le Bail A."/>
            <person name="Leblanc C."/>
            <person name="Lerouge P."/>
            <person name="Lohr M."/>
            <person name="Lopez P.J."/>
            <person name="Martens C."/>
            <person name="Maumus F."/>
            <person name="Michel G."/>
            <person name="Miranda-Saavedra D."/>
            <person name="Morales J."/>
            <person name="Moreau H."/>
            <person name="Motomura T."/>
            <person name="Nagasato C."/>
            <person name="Napoli C.A."/>
            <person name="Nelson D.R."/>
            <person name="Nyvall-Collen P."/>
            <person name="Peters A.F."/>
            <person name="Pommier C."/>
            <person name="Potin P."/>
            <person name="Poulain J."/>
            <person name="Quesneville H."/>
            <person name="Read B."/>
            <person name="Rensing S.A."/>
            <person name="Ritter A."/>
            <person name="Rousvoal S."/>
            <person name="Samanta M."/>
            <person name="Samson G."/>
            <person name="Schroeder D.C."/>
            <person name="Segurens B."/>
            <person name="Strittmatter M."/>
            <person name="Tonon T."/>
            <person name="Tregear J.W."/>
            <person name="Valentin K."/>
            <person name="von Dassow P."/>
            <person name="Yamagishi T."/>
            <person name="Van de Peer Y."/>
            <person name="Wincker P."/>
        </authorList>
    </citation>
    <scope>NUCLEOTIDE SEQUENCE [LARGE SCALE GENOMIC DNA]</scope>
    <source>
        <strain evidence="10">Ec32 / CCAP1310/4</strain>
    </source>
</reference>
<dbReference type="Pfam" id="PF07714">
    <property type="entry name" value="PK_Tyr_Ser-Thr"/>
    <property type="match status" value="1"/>
</dbReference>
<keyword evidence="3 6" id="KW-0547">Nucleotide-binding</keyword>
<gene>
    <name evidence="9" type="ORF">Esi_0250_0007</name>
</gene>
<dbReference type="SMART" id="SM00220">
    <property type="entry name" value="S_TKc"/>
    <property type="match status" value="1"/>
</dbReference>
<dbReference type="PANTHER" id="PTHR44329">
    <property type="entry name" value="SERINE/THREONINE-PROTEIN KINASE TNNI3K-RELATED"/>
    <property type="match status" value="1"/>
</dbReference>
<dbReference type="InterPro" id="IPR017441">
    <property type="entry name" value="Protein_kinase_ATP_BS"/>
</dbReference>
<dbReference type="Gene3D" id="1.10.510.10">
    <property type="entry name" value="Transferase(Phosphotransferase) domain 1"/>
    <property type="match status" value="1"/>
</dbReference>
<evidence type="ECO:0000256" key="6">
    <source>
        <dbReference type="PROSITE-ProRule" id="PRU10141"/>
    </source>
</evidence>
<sequence length="350" mass="39206">MVDKVTPELRNFMAWNFRVAPKILNLAEVVGVVAKKELRKPSVLVELRIWEARDVLQMGSCEEELAAGTKAAEHRKDVGVQLDHGLLIGKGGSANVYLVDYLGKNRAVKKITNGETPTTELEVMKTLLNESAHIVRIIIGGPTSEHRMMLMMEYMPGGDLATFISSCKDNKDNKDKLEKHRLGFLRDICDGMAYIHDKGLVHRDLKSANVLLSENLEAKIADFGLTKGENDATTKAYNFTTHSHAAPEVFDKRILKGKPGGWERDVYAFAIICWELVAVDKPWRDKHTGEPQSKDYIMSAVLEGTRPPIPQDAPPNLIGVMGQGWHRELTKRPTAARLKRMLNEVTDDRM</sequence>
<accession>D8LJD1</accession>
<keyword evidence="5 6" id="KW-0067">ATP-binding</keyword>
<dbReference type="InterPro" id="IPR001245">
    <property type="entry name" value="Ser-Thr/Tyr_kinase_cat_dom"/>
</dbReference>
<dbReference type="GO" id="GO:0005524">
    <property type="term" value="F:ATP binding"/>
    <property type="evidence" value="ECO:0007669"/>
    <property type="project" value="UniProtKB-UniRule"/>
</dbReference>
<organism evidence="9 10">
    <name type="scientific">Ectocarpus siliculosus</name>
    <name type="common">Brown alga</name>
    <name type="synonym">Conferva siliculosa</name>
    <dbReference type="NCBI Taxonomy" id="2880"/>
    <lineage>
        <taxon>Eukaryota</taxon>
        <taxon>Sar</taxon>
        <taxon>Stramenopiles</taxon>
        <taxon>Ochrophyta</taxon>
        <taxon>PX clade</taxon>
        <taxon>Phaeophyceae</taxon>
        <taxon>Ectocarpales</taxon>
        <taxon>Ectocarpaceae</taxon>
        <taxon>Ectocarpus</taxon>
    </lineage>
</organism>
<dbReference type="PANTHER" id="PTHR44329:SF288">
    <property type="entry name" value="MITOGEN-ACTIVATED PROTEIN KINASE KINASE KINASE 20"/>
    <property type="match status" value="1"/>
</dbReference>
<evidence type="ECO:0000256" key="4">
    <source>
        <dbReference type="ARBA" id="ARBA00022777"/>
    </source>
</evidence>
<dbReference type="eggNOG" id="KOG0192">
    <property type="taxonomic scope" value="Eukaryota"/>
</dbReference>
<dbReference type="Proteomes" id="UP000002630">
    <property type="component" value="Linkage Group LG12"/>
</dbReference>
<protein>
    <submittedName>
        <fullName evidence="9">TKL family protein kinase</fullName>
    </submittedName>
</protein>
<dbReference type="SUPFAM" id="SSF56112">
    <property type="entry name" value="Protein kinase-like (PK-like)"/>
    <property type="match status" value="1"/>
</dbReference>
<evidence type="ECO:0000256" key="7">
    <source>
        <dbReference type="RuleBase" id="RU000304"/>
    </source>
</evidence>
<evidence type="ECO:0000256" key="3">
    <source>
        <dbReference type="ARBA" id="ARBA00022741"/>
    </source>
</evidence>
<dbReference type="InterPro" id="IPR011009">
    <property type="entry name" value="Kinase-like_dom_sf"/>
</dbReference>
<feature type="binding site" evidence="6">
    <location>
        <position position="110"/>
    </location>
    <ligand>
        <name>ATP</name>
        <dbReference type="ChEBI" id="CHEBI:30616"/>
    </ligand>
</feature>
<keyword evidence="10" id="KW-1185">Reference proteome</keyword>
<feature type="domain" description="Protein kinase" evidence="8">
    <location>
        <begin position="82"/>
        <end position="346"/>
    </location>
</feature>
<dbReference type="InParanoid" id="D8LJD1"/>